<gene>
    <name evidence="2" type="ORF">PDIGIT_LOCUS11044</name>
</gene>
<name>A0A9W4XRF0_9PLEO</name>
<evidence type="ECO:0000313" key="2">
    <source>
        <dbReference type="EMBL" id="CAI6337925.1"/>
    </source>
</evidence>
<evidence type="ECO:0000313" key="3">
    <source>
        <dbReference type="Proteomes" id="UP001152607"/>
    </source>
</evidence>
<reference evidence="2" key="1">
    <citation type="submission" date="2023-01" db="EMBL/GenBank/DDBJ databases">
        <authorList>
            <person name="Van Ghelder C."/>
            <person name="Rancurel C."/>
        </authorList>
    </citation>
    <scope>NUCLEOTIDE SEQUENCE</scope>
    <source>
        <strain evidence="2">CNCM I-4278</strain>
    </source>
</reference>
<sequence length="101" mass="11256">MPHIPLYPSPSPPKKQIKKKSRQNTIPILHLPPSLYSTPLPSIIAEIPPLMRNCAWDSWLCMLYVMATQSSPILAFDAMPSSTRMCVLPCDYAYALTAKGL</sequence>
<dbReference type="AlphaFoldDB" id="A0A9W4XRF0"/>
<dbReference type="EMBL" id="CAOQHR010000007">
    <property type="protein sequence ID" value="CAI6337925.1"/>
    <property type="molecule type" value="Genomic_DNA"/>
</dbReference>
<accession>A0A9W4XRF0</accession>
<dbReference type="Proteomes" id="UP001152607">
    <property type="component" value="Unassembled WGS sequence"/>
</dbReference>
<feature type="region of interest" description="Disordered" evidence="1">
    <location>
        <begin position="1"/>
        <end position="22"/>
    </location>
</feature>
<organism evidence="2 3">
    <name type="scientific">Periconia digitata</name>
    <dbReference type="NCBI Taxonomy" id="1303443"/>
    <lineage>
        <taxon>Eukaryota</taxon>
        <taxon>Fungi</taxon>
        <taxon>Dikarya</taxon>
        <taxon>Ascomycota</taxon>
        <taxon>Pezizomycotina</taxon>
        <taxon>Dothideomycetes</taxon>
        <taxon>Pleosporomycetidae</taxon>
        <taxon>Pleosporales</taxon>
        <taxon>Massarineae</taxon>
        <taxon>Periconiaceae</taxon>
        <taxon>Periconia</taxon>
    </lineage>
</organism>
<feature type="compositionally biased region" description="Pro residues" evidence="1">
    <location>
        <begin position="1"/>
        <end position="13"/>
    </location>
</feature>
<protein>
    <submittedName>
        <fullName evidence="2">Uncharacterized protein</fullName>
    </submittedName>
</protein>
<comment type="caution">
    <text evidence="2">The sequence shown here is derived from an EMBL/GenBank/DDBJ whole genome shotgun (WGS) entry which is preliminary data.</text>
</comment>
<proteinExistence type="predicted"/>
<evidence type="ECO:0000256" key="1">
    <source>
        <dbReference type="SAM" id="MobiDB-lite"/>
    </source>
</evidence>
<keyword evidence="3" id="KW-1185">Reference proteome</keyword>